<evidence type="ECO:0000313" key="3">
    <source>
        <dbReference type="Proteomes" id="UP000235145"/>
    </source>
</evidence>
<gene>
    <name evidence="2" type="ORF">LSAT_V11C700383280</name>
</gene>
<dbReference type="PANTHER" id="PTHR31790">
    <property type="entry name" value="OS02G0783600 PROTEIN"/>
    <property type="match status" value="1"/>
</dbReference>
<protein>
    <recommendedName>
        <fullName evidence="1">F-box associated beta-propeller type 3 domain-containing protein</fullName>
    </recommendedName>
</protein>
<keyword evidence="3" id="KW-1185">Reference proteome</keyword>
<dbReference type="NCBIfam" id="TIGR01640">
    <property type="entry name" value="F_box_assoc_1"/>
    <property type="match status" value="1"/>
</dbReference>
<comment type="caution">
    <text evidence="2">The sequence shown here is derived from an EMBL/GenBank/DDBJ whole genome shotgun (WGS) entry which is preliminary data.</text>
</comment>
<dbReference type="EMBL" id="NBSK02000007">
    <property type="protein sequence ID" value="KAJ0198375.1"/>
    <property type="molecule type" value="Genomic_DNA"/>
</dbReference>
<dbReference type="Proteomes" id="UP000235145">
    <property type="component" value="Unassembled WGS sequence"/>
</dbReference>
<dbReference type="PANTHER" id="PTHR31790:SF468">
    <property type="entry name" value="F-BOX DOMAIN-CONTAINING PROTEIN"/>
    <property type="match status" value="1"/>
</dbReference>
<dbReference type="InterPro" id="IPR013187">
    <property type="entry name" value="F-box-assoc_dom_typ3"/>
</dbReference>
<evidence type="ECO:0000313" key="2">
    <source>
        <dbReference type="EMBL" id="KAJ0198375.1"/>
    </source>
</evidence>
<feature type="domain" description="F-box associated beta-propeller type 3" evidence="1">
    <location>
        <begin position="52"/>
        <end position="189"/>
    </location>
</feature>
<dbReference type="AlphaFoldDB" id="A0A9R1V519"/>
<dbReference type="InterPro" id="IPR017451">
    <property type="entry name" value="F-box-assoc_interact_dom"/>
</dbReference>
<reference evidence="2 3" key="1">
    <citation type="journal article" date="2017" name="Nat. Commun.">
        <title>Genome assembly with in vitro proximity ligation data and whole-genome triplication in lettuce.</title>
        <authorList>
            <person name="Reyes-Chin-Wo S."/>
            <person name="Wang Z."/>
            <person name="Yang X."/>
            <person name="Kozik A."/>
            <person name="Arikit S."/>
            <person name="Song C."/>
            <person name="Xia L."/>
            <person name="Froenicke L."/>
            <person name="Lavelle D.O."/>
            <person name="Truco M.J."/>
            <person name="Xia R."/>
            <person name="Zhu S."/>
            <person name="Xu C."/>
            <person name="Xu H."/>
            <person name="Xu X."/>
            <person name="Cox K."/>
            <person name="Korf I."/>
            <person name="Meyers B.C."/>
            <person name="Michelmore R.W."/>
        </authorList>
    </citation>
    <scope>NUCLEOTIDE SEQUENCE [LARGE SCALE GENOMIC DNA]</scope>
    <source>
        <strain evidence="3">cv. Salinas</strain>
        <tissue evidence="2">Seedlings</tissue>
    </source>
</reference>
<name>A0A9R1V519_LACSA</name>
<dbReference type="Pfam" id="PF08268">
    <property type="entry name" value="FBA_3"/>
    <property type="match status" value="1"/>
</dbReference>
<evidence type="ECO:0000259" key="1">
    <source>
        <dbReference type="Pfam" id="PF08268"/>
    </source>
</evidence>
<accession>A0A9R1V519</accession>
<proteinExistence type="predicted"/>
<organism evidence="2 3">
    <name type="scientific">Lactuca sativa</name>
    <name type="common">Garden lettuce</name>
    <dbReference type="NCBI Taxonomy" id="4236"/>
    <lineage>
        <taxon>Eukaryota</taxon>
        <taxon>Viridiplantae</taxon>
        <taxon>Streptophyta</taxon>
        <taxon>Embryophyta</taxon>
        <taxon>Tracheophyta</taxon>
        <taxon>Spermatophyta</taxon>
        <taxon>Magnoliopsida</taxon>
        <taxon>eudicotyledons</taxon>
        <taxon>Gunneridae</taxon>
        <taxon>Pentapetalae</taxon>
        <taxon>asterids</taxon>
        <taxon>campanulids</taxon>
        <taxon>Asterales</taxon>
        <taxon>Asteraceae</taxon>
        <taxon>Cichorioideae</taxon>
        <taxon>Cichorieae</taxon>
        <taxon>Lactucinae</taxon>
        <taxon>Lactuca</taxon>
    </lineage>
</organism>
<sequence>MHTFRSPQKILIRHGKSYRNEETYFYTLHGEDQLPLCTKHGYIGITPVQFPSGRIVDSCNGIICLRIKNHLSLWNPSIRFLVSVPECPRSSELPLGGIGFGFDPISNDKKIVLISCAKAHSFVYVVKSGIWCGIASPKPQSTYVSYQAYIFCGVFHWEVQGYHIESQDKGISCILTFDLNTHVFGMIPLLVPGLSWVVNRLTTIQVRIILSLYVDDMIITDDDHDSIESLKCDLAHCFAMKNMGLLR</sequence>
<dbReference type="InterPro" id="IPR052361">
    <property type="entry name" value="F-box_domain"/>
</dbReference>